<keyword evidence="3 6" id="KW-0223">Dioxygenase</keyword>
<dbReference type="InterPro" id="IPR014710">
    <property type="entry name" value="RmlC-like_jellyroll"/>
</dbReference>
<dbReference type="Pfam" id="PF05995">
    <property type="entry name" value="CDO_I"/>
    <property type="match status" value="1"/>
</dbReference>
<keyword evidence="2" id="KW-0479">Metal-binding</keyword>
<evidence type="ECO:0000256" key="3">
    <source>
        <dbReference type="ARBA" id="ARBA00022964"/>
    </source>
</evidence>
<gene>
    <name evidence="6" type="ORF">NWF35_10555</name>
</gene>
<evidence type="ECO:0000256" key="4">
    <source>
        <dbReference type="ARBA" id="ARBA00023002"/>
    </source>
</evidence>
<comment type="caution">
    <text evidence="6">The sequence shown here is derived from an EMBL/GenBank/DDBJ whole genome shotgun (WGS) entry which is preliminary data.</text>
</comment>
<evidence type="ECO:0000256" key="5">
    <source>
        <dbReference type="ARBA" id="ARBA00023004"/>
    </source>
</evidence>
<dbReference type="PANTHER" id="PTHR12918:SF1">
    <property type="entry name" value="CYSTEINE DIOXYGENASE TYPE 1"/>
    <property type="match status" value="1"/>
</dbReference>
<reference evidence="6" key="1">
    <citation type="submission" date="2022-08" db="EMBL/GenBank/DDBJ databases">
        <title>Polycladomyces zharkentsis sp. nov., a novel thermophilic CMC and starch-degrading bacterium isolated from a geothermal spring in Kazakhstan.</title>
        <authorList>
            <person name="Mashzhan A."/>
            <person name="Kistaubaeva A."/>
            <person name="Javier-Lopez R."/>
            <person name="Birkeland N.-K."/>
        </authorList>
    </citation>
    <scope>NUCLEOTIDE SEQUENCE</scope>
    <source>
        <strain evidence="6">KSR 13</strain>
    </source>
</reference>
<evidence type="ECO:0000313" key="6">
    <source>
        <dbReference type="EMBL" id="MDN4594332.1"/>
    </source>
</evidence>
<evidence type="ECO:0000313" key="7">
    <source>
        <dbReference type="Proteomes" id="UP001174196"/>
    </source>
</evidence>
<keyword evidence="4" id="KW-0560">Oxidoreductase</keyword>
<dbReference type="Gene3D" id="2.60.120.10">
    <property type="entry name" value="Jelly Rolls"/>
    <property type="match status" value="1"/>
</dbReference>
<evidence type="ECO:0000256" key="1">
    <source>
        <dbReference type="ARBA" id="ARBA00006622"/>
    </source>
</evidence>
<name>A0ABT8IPL0_9BACL</name>
<sequence>MDFISCLHRSFQNLHRPDVWRLRQVIEQLGCTRERISPLITKPQPPLSYGRNVVFRSDQFEAIVIHLPPGTGTPIHDHGNSIGCVRVVAGTLENRVFTLSPGVSEPVLSSTGCHLPGESVLIGPGLIHSMRNAGKEPMISFHVYTPPLENAKQYS</sequence>
<dbReference type="SUPFAM" id="SSF51182">
    <property type="entry name" value="RmlC-like cupins"/>
    <property type="match status" value="1"/>
</dbReference>
<keyword evidence="7" id="KW-1185">Reference proteome</keyword>
<dbReference type="RefSeq" id="WP_301239007.1">
    <property type="nucleotide sequence ID" value="NZ_JANRHH010000037.1"/>
</dbReference>
<comment type="similarity">
    <text evidence="1">Belongs to the cysteine dioxygenase family.</text>
</comment>
<dbReference type="GO" id="GO:0051213">
    <property type="term" value="F:dioxygenase activity"/>
    <property type="evidence" value="ECO:0007669"/>
    <property type="project" value="UniProtKB-KW"/>
</dbReference>
<dbReference type="InterPro" id="IPR010300">
    <property type="entry name" value="CDO_1"/>
</dbReference>
<accession>A0ABT8IPL0</accession>
<dbReference type="CDD" id="cd10548">
    <property type="entry name" value="cupin_CDO"/>
    <property type="match status" value="1"/>
</dbReference>
<dbReference type="Proteomes" id="UP001174196">
    <property type="component" value="Unassembled WGS sequence"/>
</dbReference>
<evidence type="ECO:0000256" key="2">
    <source>
        <dbReference type="ARBA" id="ARBA00022723"/>
    </source>
</evidence>
<protein>
    <submittedName>
        <fullName evidence="6">Cysteine dioxygenase family protein</fullName>
    </submittedName>
</protein>
<dbReference type="PANTHER" id="PTHR12918">
    <property type="entry name" value="CYSTEINE DIOXYGENASE"/>
    <property type="match status" value="1"/>
</dbReference>
<proteinExistence type="inferred from homology"/>
<dbReference type="EMBL" id="JANRHH010000037">
    <property type="protein sequence ID" value="MDN4594332.1"/>
    <property type="molecule type" value="Genomic_DNA"/>
</dbReference>
<organism evidence="6 7">
    <name type="scientific">Polycladomyces subterraneus</name>
    <dbReference type="NCBI Taxonomy" id="1016997"/>
    <lineage>
        <taxon>Bacteria</taxon>
        <taxon>Bacillati</taxon>
        <taxon>Bacillota</taxon>
        <taxon>Bacilli</taxon>
        <taxon>Bacillales</taxon>
        <taxon>Thermoactinomycetaceae</taxon>
        <taxon>Polycladomyces</taxon>
    </lineage>
</organism>
<keyword evidence="5" id="KW-0408">Iron</keyword>
<dbReference type="InterPro" id="IPR011051">
    <property type="entry name" value="RmlC_Cupin_sf"/>
</dbReference>